<evidence type="ECO:0000313" key="2">
    <source>
        <dbReference type="EMBL" id="MWZ39727.1"/>
    </source>
</evidence>
<protein>
    <submittedName>
        <fullName evidence="2">Glycosyltransferase family 4 protein</fullName>
    </submittedName>
</protein>
<comment type="caution">
    <text evidence="2">The sequence shown here is derived from an EMBL/GenBank/DDBJ whole genome shotgun (WGS) entry which is preliminary data.</text>
</comment>
<dbReference type="AlphaFoldDB" id="A0A6I4RNH6"/>
<dbReference type="PANTHER" id="PTHR12526:SF595">
    <property type="entry name" value="BLL5217 PROTEIN"/>
    <property type="match status" value="1"/>
</dbReference>
<sequence length="314" mass="35721">MNIVQICPAIVPVNNYGGTERVIYWLSGALAELGHQVLLIAPKGSYHQNTNVKIIECEDFSNLAKVIPKNVDIVHIHDINYINQVKSFRWLLTIHGNDKRAVFNNEYPENIVGVSRNHAVAHNLRHYVYNGVDSKEFIFNPHKQDHFLFFSKVSYRAKGVDQAIKVCCKSDVKLEIYGGDRKKLLRNPKSFLLSFKKNINIRGYATGQKKAQVFSQAKALLFPIQWSEPFGLVMVEAMMSGTPVIALNRGSVSEVVNFESGFVVNYLEQMVDAIKKIDTIDPYKCRQYAIDNFDIAVCAKNYLQQYQRVITLTS</sequence>
<dbReference type="Gene3D" id="3.40.50.2000">
    <property type="entry name" value="Glycogen Phosphorylase B"/>
    <property type="match status" value="2"/>
</dbReference>
<name>A0A6I4RNH6_FRATU</name>
<dbReference type="Pfam" id="PF00534">
    <property type="entry name" value="Glycos_transf_1"/>
    <property type="match status" value="1"/>
</dbReference>
<keyword evidence="2" id="KW-0808">Transferase</keyword>
<accession>A0A6I4RNH6</accession>
<evidence type="ECO:0000259" key="1">
    <source>
        <dbReference type="Pfam" id="PF00534"/>
    </source>
</evidence>
<organism evidence="2 3">
    <name type="scientific">Francisella tularensis</name>
    <dbReference type="NCBI Taxonomy" id="263"/>
    <lineage>
        <taxon>Bacteria</taxon>
        <taxon>Pseudomonadati</taxon>
        <taxon>Pseudomonadota</taxon>
        <taxon>Gammaproteobacteria</taxon>
        <taxon>Thiotrichales</taxon>
        <taxon>Francisellaceae</taxon>
        <taxon>Francisella</taxon>
    </lineage>
</organism>
<dbReference type="SUPFAM" id="SSF53756">
    <property type="entry name" value="UDP-Glycosyltransferase/glycogen phosphorylase"/>
    <property type="match status" value="1"/>
</dbReference>
<dbReference type="GO" id="GO:0016757">
    <property type="term" value="F:glycosyltransferase activity"/>
    <property type="evidence" value="ECO:0007669"/>
    <property type="project" value="InterPro"/>
</dbReference>
<dbReference type="RefSeq" id="WP_003041040.1">
    <property type="nucleotide sequence ID" value="NZ_VJEZ01000004.1"/>
</dbReference>
<dbReference type="InterPro" id="IPR001296">
    <property type="entry name" value="Glyco_trans_1"/>
</dbReference>
<dbReference type="Proteomes" id="UP000469081">
    <property type="component" value="Unassembled WGS sequence"/>
</dbReference>
<feature type="domain" description="Glycosyl transferase family 1" evidence="1">
    <location>
        <begin position="139"/>
        <end position="277"/>
    </location>
</feature>
<dbReference type="EMBL" id="VJEZ01000004">
    <property type="protein sequence ID" value="MWZ39727.1"/>
    <property type="molecule type" value="Genomic_DNA"/>
</dbReference>
<dbReference type="GO" id="GO:1901135">
    <property type="term" value="P:carbohydrate derivative metabolic process"/>
    <property type="evidence" value="ECO:0007669"/>
    <property type="project" value="UniProtKB-ARBA"/>
</dbReference>
<evidence type="ECO:0000313" key="3">
    <source>
        <dbReference type="Proteomes" id="UP000469081"/>
    </source>
</evidence>
<dbReference type="PANTHER" id="PTHR12526">
    <property type="entry name" value="GLYCOSYLTRANSFERASE"/>
    <property type="match status" value="1"/>
</dbReference>
<reference evidence="2 3" key="1">
    <citation type="submission" date="2019-06" db="EMBL/GenBank/DDBJ databases">
        <title>Phylogeography and genetic diversity of Francisella tularensis subsp. holarctica in France (1947-2018).</title>
        <authorList>
            <person name="Kevin M."/>
            <person name="Madani N."/>
            <person name="Maurin M."/>
        </authorList>
    </citation>
    <scope>NUCLEOTIDE SEQUENCE [LARGE SCALE GENOMIC DNA]</scope>
    <source>
        <strain evidence="2 3">ATCC 15482</strain>
    </source>
</reference>
<dbReference type="CDD" id="cd03802">
    <property type="entry name" value="GT4_AviGT4-like"/>
    <property type="match status" value="1"/>
</dbReference>
<proteinExistence type="predicted"/>
<gene>
    <name evidence="2" type="ORF">FNC33_04080</name>
</gene>